<dbReference type="SUPFAM" id="SSF46934">
    <property type="entry name" value="UBA-like"/>
    <property type="match status" value="1"/>
</dbReference>
<evidence type="ECO:0000256" key="5">
    <source>
        <dbReference type="NCBIfam" id="TIGR00264"/>
    </source>
</evidence>
<evidence type="ECO:0000256" key="2">
    <source>
        <dbReference type="ARBA" id="ARBA00022884"/>
    </source>
</evidence>
<comment type="function">
    <text evidence="4">Contacts the emerging nascent chain on the ribosome.</text>
</comment>
<keyword evidence="2 4" id="KW-0694">RNA-binding</keyword>
<dbReference type="InterPro" id="IPR044034">
    <property type="entry name" value="NAC-like_UBA"/>
</dbReference>
<comment type="similarity">
    <text evidence="4">Belongs to the NAC-alpha family.</text>
</comment>
<dbReference type="GeneID" id="13012713"/>
<dbReference type="AlphaFoldDB" id="I3TDK8"/>
<dbReference type="Gene3D" id="2.20.70.30">
    <property type="entry name" value="Nascent polypeptide-associated complex domain"/>
    <property type="match status" value="1"/>
</dbReference>
<evidence type="ECO:0000256" key="1">
    <source>
        <dbReference type="ARBA" id="ARBA00022448"/>
    </source>
</evidence>
<feature type="domain" description="NAC-A/B" evidence="6">
    <location>
        <begin position="4"/>
        <end position="72"/>
    </location>
</feature>
<sequence>MIPGFSPRELKRALKRMGLDVEELSDVEKVEFYLKDRKIVIESPQVVVIKSKNQTVFQVVGEAKEETAGKEQREAGVAVNEEDVEFVASQAGVSKEEARRALMETKGDIAEAILRLRERRGSSEVQ</sequence>
<dbReference type="Pfam" id="PF01849">
    <property type="entry name" value="NAC"/>
    <property type="match status" value="1"/>
</dbReference>
<keyword evidence="3 4" id="KW-0653">Protein transport</keyword>
<dbReference type="OrthoDB" id="53273at2157"/>
<dbReference type="STRING" id="1184251.TCELL_0421"/>
<dbReference type="EMBL" id="CP003531">
    <property type="protein sequence ID" value="AFK50846.1"/>
    <property type="molecule type" value="Genomic_DNA"/>
</dbReference>
<dbReference type="RefSeq" id="WP_014737096.1">
    <property type="nucleotide sequence ID" value="NC_017954.1"/>
</dbReference>
<dbReference type="InterPro" id="IPR038187">
    <property type="entry name" value="NAC_A/B_dom_sf"/>
</dbReference>
<name>I3TDK8_THEC1</name>
<dbReference type="HAMAP" id="MF_00814">
    <property type="entry name" value="NAC_arch"/>
    <property type="match status" value="1"/>
</dbReference>
<evidence type="ECO:0000256" key="4">
    <source>
        <dbReference type="HAMAP-Rule" id="MF_00814"/>
    </source>
</evidence>
<dbReference type="InterPro" id="IPR005231">
    <property type="entry name" value="NAC_arc"/>
</dbReference>
<dbReference type="Gene3D" id="1.10.8.10">
    <property type="entry name" value="DNA helicase RuvA subunit, C-terminal domain"/>
    <property type="match status" value="1"/>
</dbReference>
<dbReference type="NCBIfam" id="TIGR00264">
    <property type="entry name" value="archaeal-type nascent polypeptide-associated complex protein"/>
    <property type="match status" value="1"/>
</dbReference>
<dbReference type="KEGG" id="thg:TCELL_0421"/>
<comment type="subunit">
    <text evidence="4">Homodimer. Interacts with the ribosome. Binds ribosomal RNA.</text>
</comment>
<dbReference type="InterPro" id="IPR002715">
    <property type="entry name" value="Nas_poly-pep-assoc_cplx_dom"/>
</dbReference>
<accession>I3TDK8</accession>
<dbReference type="GO" id="GO:0003723">
    <property type="term" value="F:RNA binding"/>
    <property type="evidence" value="ECO:0007669"/>
    <property type="project" value="UniProtKB-UniRule"/>
</dbReference>
<keyword evidence="8" id="KW-1185">Reference proteome</keyword>
<dbReference type="PROSITE" id="PS51151">
    <property type="entry name" value="NAC_AB"/>
    <property type="match status" value="1"/>
</dbReference>
<dbReference type="HOGENOM" id="CLU_146475_1_0_2"/>
<keyword evidence="1 4" id="KW-0813">Transport</keyword>
<evidence type="ECO:0000259" key="6">
    <source>
        <dbReference type="PROSITE" id="PS51151"/>
    </source>
</evidence>
<evidence type="ECO:0000256" key="3">
    <source>
        <dbReference type="ARBA" id="ARBA00022927"/>
    </source>
</evidence>
<dbReference type="eggNOG" id="arCOG04061">
    <property type="taxonomic scope" value="Archaea"/>
</dbReference>
<organism evidence="7 8">
    <name type="scientific">Thermogladius calderae (strain DSM 22663 / VKM B-2946 / 1633)</name>
    <dbReference type="NCBI Taxonomy" id="1184251"/>
    <lineage>
        <taxon>Archaea</taxon>
        <taxon>Thermoproteota</taxon>
        <taxon>Thermoprotei</taxon>
        <taxon>Desulfurococcales</taxon>
        <taxon>Desulfurococcaceae</taxon>
        <taxon>Thermogladius</taxon>
    </lineage>
</organism>
<dbReference type="SMART" id="SM01407">
    <property type="entry name" value="NAC"/>
    <property type="match status" value="1"/>
</dbReference>
<dbReference type="Pfam" id="PF19026">
    <property type="entry name" value="UBA_HYPK"/>
    <property type="match status" value="1"/>
</dbReference>
<evidence type="ECO:0000313" key="7">
    <source>
        <dbReference type="EMBL" id="AFK50846.1"/>
    </source>
</evidence>
<proteinExistence type="inferred from homology"/>
<dbReference type="Proteomes" id="UP000005270">
    <property type="component" value="Chromosome"/>
</dbReference>
<dbReference type="InParanoid" id="I3TDK8"/>
<evidence type="ECO:0000313" key="8">
    <source>
        <dbReference type="Proteomes" id="UP000005270"/>
    </source>
</evidence>
<dbReference type="GO" id="GO:0015031">
    <property type="term" value="P:protein transport"/>
    <property type="evidence" value="ECO:0007669"/>
    <property type="project" value="UniProtKB-UniRule"/>
</dbReference>
<reference evidence="7 8" key="1">
    <citation type="journal article" date="2012" name="J. Bacteriol.">
        <title>Complete genome sequence of the hyperthermophilic cellulolytic Crenarchaeon 'Thermogladius cellulolyticus' 1633.</title>
        <authorList>
            <person name="Mardanov A.V."/>
            <person name="Kochetkova T.V."/>
            <person name="Beletsky A.V."/>
            <person name="Bonch-Osmolovskaya E.A."/>
            <person name="Ravin N.V."/>
            <person name="Skryabin K.G."/>
        </authorList>
    </citation>
    <scope>NUCLEOTIDE SEQUENCE [LARGE SCALE GENOMIC DNA]</scope>
    <source>
        <strain evidence="8">DSM 22663 / VKM B-2946 / 1633</strain>
    </source>
</reference>
<protein>
    <recommendedName>
        <fullName evidence="4 5">Nascent polypeptide-associated complex protein</fullName>
    </recommendedName>
</protein>
<gene>
    <name evidence="4" type="primary">nac</name>
    <name evidence="7" type="ordered locus">TCELL_0421</name>
</gene>
<dbReference type="InterPro" id="IPR009060">
    <property type="entry name" value="UBA-like_sf"/>
</dbReference>
<dbReference type="CDD" id="cd14359">
    <property type="entry name" value="UBA_AeNAC"/>
    <property type="match status" value="1"/>
</dbReference>